<comment type="cofactor">
    <cofactor evidence="8">
        <name>a divalent metal cation</name>
        <dbReference type="ChEBI" id="CHEBI:60240"/>
    </cofactor>
    <text evidence="8">Binds 1 divalent metal cation per subunit.</text>
</comment>
<dbReference type="Pfam" id="PF01979">
    <property type="entry name" value="Amidohydro_1"/>
    <property type="match status" value="1"/>
</dbReference>
<evidence type="ECO:0000256" key="8">
    <source>
        <dbReference type="PIRSR" id="PIRSR038994-3"/>
    </source>
</evidence>
<evidence type="ECO:0000259" key="9">
    <source>
        <dbReference type="Pfam" id="PF01979"/>
    </source>
</evidence>
<dbReference type="SUPFAM" id="SSF51556">
    <property type="entry name" value="Metallo-dependent hydrolases"/>
    <property type="match status" value="1"/>
</dbReference>
<keyword evidence="3 5" id="KW-0378">Hydrolase</keyword>
<keyword evidence="2 8" id="KW-0479">Metal-binding</keyword>
<evidence type="ECO:0000256" key="6">
    <source>
        <dbReference type="PIRSR" id="PIRSR038994-1"/>
    </source>
</evidence>
<organism evidence="10 11">
    <name type="scientific">Mergibacter septicus</name>
    <dbReference type="NCBI Taxonomy" id="221402"/>
    <lineage>
        <taxon>Bacteria</taxon>
        <taxon>Pseudomonadati</taxon>
        <taxon>Pseudomonadota</taxon>
        <taxon>Gammaproteobacteria</taxon>
        <taxon>Pasteurellales</taxon>
        <taxon>Pasteurellaceae</taxon>
        <taxon>Mergibacter</taxon>
    </lineage>
</organism>
<feature type="binding site" evidence="7">
    <location>
        <position position="256"/>
    </location>
    <ligand>
        <name>substrate</name>
    </ligand>
</feature>
<dbReference type="Gene3D" id="3.20.20.140">
    <property type="entry name" value="Metal-dependent hydrolases"/>
    <property type="match status" value="1"/>
</dbReference>
<dbReference type="CDD" id="cd00854">
    <property type="entry name" value="NagA"/>
    <property type="match status" value="1"/>
</dbReference>
<dbReference type="InterPro" id="IPR003764">
    <property type="entry name" value="GlcNAc_6-P_deAcase"/>
</dbReference>
<evidence type="ECO:0000256" key="3">
    <source>
        <dbReference type="ARBA" id="ARBA00022801"/>
    </source>
</evidence>
<comment type="similarity">
    <text evidence="1 5">Belongs to the metallo-dependent hydrolases superfamily. NagA family.</text>
</comment>
<dbReference type="Proteomes" id="UP000955338">
    <property type="component" value="Chromosome"/>
</dbReference>
<feature type="binding site" evidence="8">
    <location>
        <position position="136"/>
    </location>
    <ligand>
        <name>Zn(2+)</name>
        <dbReference type="ChEBI" id="CHEBI:29105"/>
    </ligand>
</feature>
<dbReference type="AlphaFoldDB" id="A0A8D4LMU2"/>
<keyword evidence="4 5" id="KW-0119">Carbohydrate metabolism</keyword>
<feature type="domain" description="Amidohydrolase-related" evidence="9">
    <location>
        <begin position="53"/>
        <end position="383"/>
    </location>
</feature>
<proteinExistence type="inferred from homology"/>
<dbReference type="PIRSF" id="PIRSF038994">
    <property type="entry name" value="NagA"/>
    <property type="match status" value="1"/>
</dbReference>
<evidence type="ECO:0000313" key="10">
    <source>
        <dbReference type="EMBL" id="QDJ15519.1"/>
    </source>
</evidence>
<evidence type="ECO:0000256" key="5">
    <source>
        <dbReference type="PIRNR" id="PIRNR038994"/>
    </source>
</evidence>
<dbReference type="InterPro" id="IPR011059">
    <property type="entry name" value="Metal-dep_hydrolase_composite"/>
</dbReference>
<gene>
    <name evidence="10" type="ORF">CEP48_00950</name>
</gene>
<feature type="active site" description="Proton donor/acceptor" evidence="6">
    <location>
        <position position="278"/>
    </location>
</feature>
<evidence type="ECO:0000256" key="2">
    <source>
        <dbReference type="ARBA" id="ARBA00022723"/>
    </source>
</evidence>
<dbReference type="GO" id="GO:0046872">
    <property type="term" value="F:metal ion binding"/>
    <property type="evidence" value="ECO:0007669"/>
    <property type="project" value="UniProtKB-KW"/>
</dbReference>
<dbReference type="NCBIfam" id="TIGR00221">
    <property type="entry name" value="nagA"/>
    <property type="match status" value="1"/>
</dbReference>
<evidence type="ECO:0000256" key="4">
    <source>
        <dbReference type="ARBA" id="ARBA00023277"/>
    </source>
</evidence>
<dbReference type="NCBIfam" id="NF008371">
    <property type="entry name" value="PRK11170.1"/>
    <property type="match status" value="1"/>
</dbReference>
<dbReference type="RefSeq" id="WP_261921019.1">
    <property type="nucleotide sequence ID" value="NZ_CP022011.1"/>
</dbReference>
<sequence>MKTFALTNAVIYTGEKILYDHAVIIEQEQIKAIIRQSQLPPTLHQIDLQGANLTAGFIDLQLNGCGGVMFNDQTSVETLEIMQETNLKSGTTAFLPTFITAPDIEMKQAIKVMREFAAKHHTGKQFKNQALGLHLEGPYLSLTRKGVHRPEYIREISAEMLEFLCQNADIITKITLAAENPTARHIPQFVEQGIIVSIGHSDADYATAKAAIKAGASFATHLHNAMSPISSGRELGVVGAVLESEIYCGIIADGMHVDYANLRIDKAAKKEKLCLVTDATAAAGAEIDHFQFVGKTVYVENGKCYDANGTLGGSSVTMIESIKNCVNEANIPLDEALRMANLYPAKAIKVDAQMGSISAGKVANLTAFNHQFEVTACWVGGELKYQK</sequence>
<evidence type="ECO:0000313" key="11">
    <source>
        <dbReference type="Proteomes" id="UP000955338"/>
    </source>
</evidence>
<evidence type="ECO:0000256" key="7">
    <source>
        <dbReference type="PIRSR" id="PIRSR038994-2"/>
    </source>
</evidence>
<protein>
    <submittedName>
        <fullName evidence="10">N-acetylglucosamine-6-phosphate deacetylase</fullName>
    </submittedName>
</protein>
<dbReference type="EMBL" id="CP022011">
    <property type="protein sequence ID" value="QDJ15519.1"/>
    <property type="molecule type" value="Genomic_DNA"/>
</dbReference>
<evidence type="ECO:0000256" key="1">
    <source>
        <dbReference type="ARBA" id="ARBA00010716"/>
    </source>
</evidence>
<dbReference type="GO" id="GO:0006046">
    <property type="term" value="P:N-acetylglucosamine catabolic process"/>
    <property type="evidence" value="ECO:0007669"/>
    <property type="project" value="TreeGrafter"/>
</dbReference>
<dbReference type="InterPro" id="IPR006680">
    <property type="entry name" value="Amidohydro-rel"/>
</dbReference>
<dbReference type="PANTHER" id="PTHR11113">
    <property type="entry name" value="N-ACETYLGLUCOSAMINE-6-PHOSPHATE DEACETYLASE"/>
    <property type="match status" value="1"/>
</dbReference>
<feature type="binding site" evidence="7">
    <location>
        <position position="147"/>
    </location>
    <ligand>
        <name>substrate</name>
    </ligand>
</feature>
<reference evidence="10" key="1">
    <citation type="submission" date="2017-06" db="EMBL/GenBank/DDBJ databases">
        <title>Genome sequencing of pathogenic and non-pathogenic strains within Bisgaard taxon 40.</title>
        <authorList>
            <person name="Ladner J.T."/>
            <person name="Lovett S.P."/>
            <person name="Koroleva G."/>
            <person name="Lorch J.M."/>
        </authorList>
    </citation>
    <scope>NUCLEOTIDE SEQUENCE</scope>
    <source>
        <strain evidence="10">27576-1-I1</strain>
    </source>
</reference>
<dbReference type="PANTHER" id="PTHR11113:SF14">
    <property type="entry name" value="N-ACETYLGLUCOSAMINE-6-PHOSPHATE DEACETYLASE"/>
    <property type="match status" value="1"/>
</dbReference>
<accession>A0A8D4LMU2</accession>
<name>A0A8D4LMU2_9PAST</name>
<feature type="binding site" evidence="8">
    <location>
        <position position="221"/>
    </location>
    <ligand>
        <name>Zn(2+)</name>
        <dbReference type="ChEBI" id="CHEBI:29105"/>
    </ligand>
</feature>
<dbReference type="Gene3D" id="2.30.40.10">
    <property type="entry name" value="Urease, subunit C, domain 1"/>
    <property type="match status" value="1"/>
</dbReference>
<feature type="binding site" evidence="7">
    <location>
        <begin position="224"/>
        <end position="225"/>
    </location>
    <ligand>
        <name>substrate</name>
    </ligand>
</feature>
<keyword evidence="11" id="KW-1185">Reference proteome</keyword>
<dbReference type="InterPro" id="IPR032466">
    <property type="entry name" value="Metal_Hydrolase"/>
</dbReference>
<feature type="binding site" evidence="8">
    <location>
        <position position="200"/>
    </location>
    <ligand>
        <name>Zn(2+)</name>
        <dbReference type="ChEBI" id="CHEBI:29105"/>
    </ligand>
</feature>
<dbReference type="FunFam" id="3.20.20.140:FF:000004">
    <property type="entry name" value="N-acetylglucosamine-6-phosphate deacetylase"/>
    <property type="match status" value="1"/>
</dbReference>
<feature type="binding site" evidence="7">
    <location>
        <position position="233"/>
    </location>
    <ligand>
        <name>substrate</name>
    </ligand>
</feature>
<feature type="binding site" evidence="7">
    <location>
        <begin position="311"/>
        <end position="313"/>
    </location>
    <ligand>
        <name>substrate</name>
    </ligand>
</feature>
<dbReference type="SUPFAM" id="SSF51338">
    <property type="entry name" value="Composite domain of metallo-dependent hydrolases"/>
    <property type="match status" value="1"/>
</dbReference>
<dbReference type="GO" id="GO:0008448">
    <property type="term" value="F:N-acetylglucosamine-6-phosphate deacetylase activity"/>
    <property type="evidence" value="ECO:0007669"/>
    <property type="project" value="InterPro"/>
</dbReference>